<proteinExistence type="predicted"/>
<protein>
    <submittedName>
        <fullName evidence="1">Uncharacterized protein</fullName>
    </submittedName>
</protein>
<sequence>MQCNWLNVRNQNFSLWKIFSSLLRGSRIGDPDSLNIELWCVFFHGMQSGKAKNQITPVESRDYQKSNIIHSNSDLLVLELLIATCKLLRLLSNKEDKKNA</sequence>
<organism evidence="1 2">
    <name type="scientific">Sphagnum jensenii</name>
    <dbReference type="NCBI Taxonomy" id="128206"/>
    <lineage>
        <taxon>Eukaryota</taxon>
        <taxon>Viridiplantae</taxon>
        <taxon>Streptophyta</taxon>
        <taxon>Embryophyta</taxon>
        <taxon>Bryophyta</taxon>
        <taxon>Sphagnophytina</taxon>
        <taxon>Sphagnopsida</taxon>
        <taxon>Sphagnales</taxon>
        <taxon>Sphagnaceae</taxon>
        <taxon>Sphagnum</taxon>
    </lineage>
</organism>
<dbReference type="EMBL" id="OZ023714">
    <property type="protein sequence ID" value="CAK9862476.1"/>
    <property type="molecule type" value="Genomic_DNA"/>
</dbReference>
<accession>A0ABP1AIV6</accession>
<evidence type="ECO:0000313" key="1">
    <source>
        <dbReference type="EMBL" id="CAK9862476.1"/>
    </source>
</evidence>
<dbReference type="Proteomes" id="UP001497522">
    <property type="component" value="Chromosome 13"/>
</dbReference>
<keyword evidence="2" id="KW-1185">Reference proteome</keyword>
<name>A0ABP1AIV6_9BRYO</name>
<reference evidence="1" key="1">
    <citation type="submission" date="2024-03" db="EMBL/GenBank/DDBJ databases">
        <authorList>
            <consortium name="ELIXIR-Norway"/>
            <consortium name="Elixir Norway"/>
        </authorList>
    </citation>
    <scope>NUCLEOTIDE SEQUENCE</scope>
</reference>
<evidence type="ECO:0000313" key="2">
    <source>
        <dbReference type="Proteomes" id="UP001497522"/>
    </source>
</evidence>
<gene>
    <name evidence="1" type="ORF">CSSPJE1EN2_LOCUS5471</name>
</gene>